<gene>
    <name evidence="1" type="ORF">WP8W18C01_14050</name>
</gene>
<accession>A0A6S5TQT8</accession>
<evidence type="ECO:0000313" key="2">
    <source>
        <dbReference type="Proteomes" id="UP000515680"/>
    </source>
</evidence>
<dbReference type="Proteomes" id="UP000515680">
    <property type="component" value="Chromosome"/>
</dbReference>
<organism evidence="1 2">
    <name type="scientific">Pseudomonas putida</name>
    <name type="common">Arthrobacter siderocapsulatus</name>
    <dbReference type="NCBI Taxonomy" id="303"/>
    <lineage>
        <taxon>Bacteria</taxon>
        <taxon>Pseudomonadati</taxon>
        <taxon>Pseudomonadota</taxon>
        <taxon>Gammaproteobacteria</taxon>
        <taxon>Pseudomonadales</taxon>
        <taxon>Pseudomonadaceae</taxon>
        <taxon>Pseudomonas</taxon>
    </lineage>
</organism>
<reference evidence="1 2" key="1">
    <citation type="submission" date="2019-12" db="EMBL/GenBank/DDBJ databases">
        <title>complete genome sequences of Pseudomonas putida str. WP8-W18-CRE-01 isolated from wastewater treatment plant effluent.</title>
        <authorList>
            <person name="Sekizuka T."/>
            <person name="Itokawa K."/>
            <person name="Yatsu K."/>
            <person name="Inamine Y."/>
            <person name="Kuroda M."/>
        </authorList>
    </citation>
    <scope>NUCLEOTIDE SEQUENCE [LARGE SCALE GENOMIC DNA]</scope>
    <source>
        <strain evidence="1 2">WP8-W18-CRE-01</strain>
    </source>
</reference>
<evidence type="ECO:0000313" key="1">
    <source>
        <dbReference type="EMBL" id="BBT39064.1"/>
    </source>
</evidence>
<dbReference type="EMBL" id="AP022227">
    <property type="protein sequence ID" value="BBT39064.1"/>
    <property type="molecule type" value="Genomic_DNA"/>
</dbReference>
<dbReference type="AlphaFoldDB" id="A0A6S5TQT8"/>
<dbReference type="RefSeq" id="WP_232095221.1">
    <property type="nucleotide sequence ID" value="NZ_AP022227.1"/>
</dbReference>
<proteinExistence type="predicted"/>
<sequence length="191" mass="21439">MSLFELLRRLTNPPETISDYRSASLCGSQVPPVNTPAPPAPPPEVPKRYPEAERIATSLRDYPGDWGWRHKGYELEHKPSGFVLWVANKSRGLAERANGCNSELTTSEQAIVWPAVEAWLDSHRVGFTGRLPKVKIWRKGGIWRCMSDQHPWAGAGSSPDEAYRSWSRAISIEARTDQRPGEILHVWSAAQ</sequence>
<protein>
    <submittedName>
        <fullName evidence="1">Uncharacterized protein</fullName>
    </submittedName>
</protein>
<name>A0A6S5TQT8_PSEPU</name>